<dbReference type="InterPro" id="IPR004155">
    <property type="entry name" value="PBS_lyase_HEAT"/>
</dbReference>
<proteinExistence type="predicted"/>
<comment type="caution">
    <text evidence="3">The sequence shown here is derived from an EMBL/GenBank/DDBJ whole genome shotgun (WGS) entry which is preliminary data.</text>
</comment>
<reference evidence="3 4" key="1">
    <citation type="submission" date="2018-03" db="EMBL/GenBank/DDBJ databases">
        <title>Genomic Encyclopedia of Archaeal and Bacterial Type Strains, Phase II (KMG-II): from individual species to whole genera.</title>
        <authorList>
            <person name="Goeker M."/>
        </authorList>
    </citation>
    <scope>NUCLEOTIDE SEQUENCE [LARGE SCALE GENOMIC DNA]</scope>
    <source>
        <strain evidence="3 4">DSM 101533</strain>
    </source>
</reference>
<dbReference type="Pfam" id="PF13569">
    <property type="entry name" value="DUF4132"/>
    <property type="match status" value="1"/>
</dbReference>
<dbReference type="OrthoDB" id="8859114at2"/>
<dbReference type="InterPro" id="IPR025406">
    <property type="entry name" value="DUF4132"/>
</dbReference>
<dbReference type="InterPro" id="IPR016024">
    <property type="entry name" value="ARM-type_fold"/>
</dbReference>
<dbReference type="EMBL" id="PVTP01000008">
    <property type="protein sequence ID" value="PRY76575.1"/>
    <property type="molecule type" value="Genomic_DNA"/>
</dbReference>
<accession>A0A2T0VX59</accession>
<keyword evidence="4" id="KW-1185">Reference proteome</keyword>
<dbReference type="RefSeq" id="WP_133169774.1">
    <property type="nucleotide sequence ID" value="NZ_PVTP01000008.1"/>
</dbReference>
<dbReference type="AlphaFoldDB" id="A0A2T0VX59"/>
<evidence type="ECO:0000313" key="4">
    <source>
        <dbReference type="Proteomes" id="UP000238007"/>
    </source>
</evidence>
<name>A0A2T0VX59_9RHOB</name>
<protein>
    <submittedName>
        <fullName evidence="3">Uncharacterized protein DUF4132</fullName>
    </submittedName>
</protein>
<gene>
    <name evidence="3" type="ORF">CLV80_10839</name>
</gene>
<dbReference type="InterPro" id="IPR011989">
    <property type="entry name" value="ARM-like"/>
</dbReference>
<dbReference type="Proteomes" id="UP000238007">
    <property type="component" value="Unassembled WGS sequence"/>
</dbReference>
<evidence type="ECO:0000259" key="2">
    <source>
        <dbReference type="Pfam" id="PF13569"/>
    </source>
</evidence>
<feature type="region of interest" description="Disordered" evidence="1">
    <location>
        <begin position="410"/>
        <end position="429"/>
    </location>
</feature>
<feature type="domain" description="DUF4132" evidence="2">
    <location>
        <begin position="953"/>
        <end position="1134"/>
    </location>
</feature>
<sequence length="1230" mass="135781">MLRRILQGLMGQTTKTSQPSSQEDISPFRYLSALKSGLSARAELFFLTGEDRAVLADIKATIAKNTNFSPGRTDSKAVSATNDLCFILGGHPDRLARYAELRVAMNWGVSTYTGKSQGHLDTISEDVRILLEVLKRRHTVKTETPTSWADLRKAAEILGGTDADIITFILPTERYSNRSLNLKFPKNETTWSQFQPTSLMTALDRCDGKGRSMVLKGLKKQSFVTSPEFLNYLFKQSEETSATLRAAAVDLLREHNGATVEPKAADTLKSKKATVRAFGVQVLGMLGTPSALAMLKAHKDTEKSQTVLTALELFVGAPVVETNTIENGYIDIQGAHITLPPHIELIDDGSAPLDESFNAQFHPTEEKMRQDAEARYQSSYDYWIKRNKKHSEPTKDKVLPIGPAWLKSLNTPVGSPTDEKRGSGPGLPHRYDDTLAPIIEAALDKIPLRRAIDLAAYKSYSLLGLFSSSHDPRSRYVQSAIADGRVSFSQVVAIAEENRAIIQTPSDGNELTYASRYLSEVINRPRYYYGSSTISPGVWEIAASNLPIIVDALPPRGSDIKTAIRAMEVIADFPSLPADLVQPLLFVAIDDRARLREPAQKLLADAPGIDDQLIAILSDKRQAVRANAARFLADRGAKSALPALTKRLKTEKSELARADLISAVSRLGGDTTPYLGRDALIKEAQKFVEKLPNEKLNWLPLSTAPSLKWKDKTTADPVVLDGWLRLALKLKSPLGSPLFGLYFDQMTPQSVTEVADWVLNSWLSYDTDRPVGEAARTKAAEMAKRIVAQQSSWMTQVGYTEQQIAEQILRGMSSGYPNSGADSKGILALAHRATSAKAGPLIATYLKQHGKRVSQAKALVETLYGMGTQDAVQVLVATATRFKQRTVRELAETLVSQLAEARGWTQDELADRSVPTGGFEDDGTMLLEVGEDAKPYTARLSSDLTVKLYNPQGKEVKSIPAGKDANTKESKSLLSAAKKTIKTAHAQQQARLYDAMISSRTWERQAWQDDLTKHPIMQRLTERVIWRGLDDKGAFITGLRLTPEGEVVNAAGDDIDLSTISKIDIAHTANLSEDDRNEWLQHLKDFEVKPLFPQVSRPVRTLTDAQSKDTKLTDREGWLMTTFKLRSAAKKAGYDRAPIGDGGGFDAYRKEFRGAQIWADLYFTGSYVSEDDIPAAIRHMQFTQMGEGGRGRALTLEKVPALLLSEVWNDMHEMAKSGAFDPEWEKKGLY</sequence>
<dbReference type="SUPFAM" id="SSF48371">
    <property type="entry name" value="ARM repeat"/>
    <property type="match status" value="1"/>
</dbReference>
<evidence type="ECO:0000313" key="3">
    <source>
        <dbReference type="EMBL" id="PRY76575.1"/>
    </source>
</evidence>
<dbReference type="SMART" id="SM00567">
    <property type="entry name" value="EZ_HEAT"/>
    <property type="match status" value="2"/>
</dbReference>
<organism evidence="3 4">
    <name type="scientific">Yoonia maritima</name>
    <dbReference type="NCBI Taxonomy" id="1435347"/>
    <lineage>
        <taxon>Bacteria</taxon>
        <taxon>Pseudomonadati</taxon>
        <taxon>Pseudomonadota</taxon>
        <taxon>Alphaproteobacteria</taxon>
        <taxon>Rhodobacterales</taxon>
        <taxon>Paracoccaceae</taxon>
        <taxon>Yoonia</taxon>
    </lineage>
</organism>
<evidence type="ECO:0000256" key="1">
    <source>
        <dbReference type="SAM" id="MobiDB-lite"/>
    </source>
</evidence>
<dbReference type="Gene3D" id="1.25.10.10">
    <property type="entry name" value="Leucine-rich Repeat Variant"/>
    <property type="match status" value="2"/>
</dbReference>